<evidence type="ECO:0000313" key="3">
    <source>
        <dbReference type="EMBL" id="PVI06858.1"/>
    </source>
</evidence>
<keyword evidence="4" id="KW-1185">Reference proteome</keyword>
<feature type="region of interest" description="Disordered" evidence="1">
    <location>
        <begin position="1"/>
        <end position="51"/>
    </location>
</feature>
<gene>
    <name evidence="3" type="ORF">DM02DRAFT_513693</name>
</gene>
<feature type="compositionally biased region" description="Acidic residues" evidence="1">
    <location>
        <begin position="458"/>
        <end position="470"/>
    </location>
</feature>
<evidence type="ECO:0000313" key="4">
    <source>
        <dbReference type="Proteomes" id="UP000244855"/>
    </source>
</evidence>
<dbReference type="EMBL" id="KZ805306">
    <property type="protein sequence ID" value="PVI06858.1"/>
    <property type="molecule type" value="Genomic_DNA"/>
</dbReference>
<proteinExistence type="predicted"/>
<feature type="domain" description="F-box" evidence="2">
    <location>
        <begin position="104"/>
        <end position="130"/>
    </location>
</feature>
<dbReference type="AlphaFoldDB" id="A0A2V1E8E0"/>
<protein>
    <recommendedName>
        <fullName evidence="2">F-box domain-containing protein</fullName>
    </recommendedName>
</protein>
<feature type="compositionally biased region" description="Basic residues" evidence="1">
    <location>
        <begin position="31"/>
        <end position="40"/>
    </location>
</feature>
<dbReference type="SUPFAM" id="SSF81383">
    <property type="entry name" value="F-box domain"/>
    <property type="match status" value="1"/>
</dbReference>
<evidence type="ECO:0000259" key="2">
    <source>
        <dbReference type="Pfam" id="PF00646"/>
    </source>
</evidence>
<dbReference type="Pfam" id="PF00646">
    <property type="entry name" value="F-box"/>
    <property type="match status" value="1"/>
</dbReference>
<evidence type="ECO:0000256" key="1">
    <source>
        <dbReference type="SAM" id="MobiDB-lite"/>
    </source>
</evidence>
<feature type="region of interest" description="Disordered" evidence="1">
    <location>
        <begin position="440"/>
        <end position="470"/>
    </location>
</feature>
<dbReference type="STRING" id="97972.A0A2V1E8E0"/>
<accession>A0A2V1E8E0</accession>
<name>A0A2V1E8E0_9PLEO</name>
<feature type="compositionally biased region" description="Pro residues" evidence="1">
    <location>
        <begin position="1"/>
        <end position="10"/>
    </location>
</feature>
<reference evidence="3 4" key="1">
    <citation type="journal article" date="2018" name="Sci. Rep.">
        <title>Comparative genomics provides insights into the lifestyle and reveals functional heterogeneity of dark septate endophytic fungi.</title>
        <authorList>
            <person name="Knapp D.G."/>
            <person name="Nemeth J.B."/>
            <person name="Barry K."/>
            <person name="Hainaut M."/>
            <person name="Henrissat B."/>
            <person name="Johnson J."/>
            <person name="Kuo A."/>
            <person name="Lim J.H.P."/>
            <person name="Lipzen A."/>
            <person name="Nolan M."/>
            <person name="Ohm R.A."/>
            <person name="Tamas L."/>
            <person name="Grigoriev I.V."/>
            <person name="Spatafora J.W."/>
            <person name="Nagy L.G."/>
            <person name="Kovacs G.M."/>
        </authorList>
    </citation>
    <scope>NUCLEOTIDE SEQUENCE [LARGE SCALE GENOMIC DNA]</scope>
    <source>
        <strain evidence="3 4">DSE2036</strain>
    </source>
</reference>
<organism evidence="3 4">
    <name type="scientific">Periconia macrospinosa</name>
    <dbReference type="NCBI Taxonomy" id="97972"/>
    <lineage>
        <taxon>Eukaryota</taxon>
        <taxon>Fungi</taxon>
        <taxon>Dikarya</taxon>
        <taxon>Ascomycota</taxon>
        <taxon>Pezizomycotina</taxon>
        <taxon>Dothideomycetes</taxon>
        <taxon>Pleosporomycetidae</taxon>
        <taxon>Pleosporales</taxon>
        <taxon>Massarineae</taxon>
        <taxon>Periconiaceae</taxon>
        <taxon>Periconia</taxon>
    </lineage>
</organism>
<dbReference type="InterPro" id="IPR036047">
    <property type="entry name" value="F-box-like_dom_sf"/>
</dbReference>
<dbReference type="InterPro" id="IPR001810">
    <property type="entry name" value="F-box_dom"/>
</dbReference>
<dbReference type="Proteomes" id="UP000244855">
    <property type="component" value="Unassembled WGS sequence"/>
</dbReference>
<sequence length="470" mass="53182">MHNPPSPAPEYPISEERSLRNDSVSSTIRPAPRKLAKHPHQFPQQRMDDVLDKDTGERKDLTEMMHALSYDDETDEASDNSELEWMVYDPSRLDGATLLACASPELWLLICNYLSPIDIANLSSTCRTMHLRLGDLPYHVLRDPVNRTYRLDFLLALDHSLPNHLFCFPCASFHFRTQIGEETLKASTVLNPLFHCPNQTNVLLPPPRLRISEGRQLPFTFVQLVKRHWAYGPAYGISVQSLARRWKDASSPWSHQTTYHIPSSGHVLMRVKSQAFVSGGMTPAGKRMLFFSRDDYTPYFSVCAHWQKGLLTTLCKCTLDHIPVHQDTAISRFRTQKAAGPVSLCGKCQPMRRCPECPTEYLFELKLVEDKTVKVMGPSRFKQALMVTRWSDLGPARSPDDAEWSAIVGTRKGYDSFSEVGKRAICGIFEAAFSDATPGQRIMSLNPGVKGGRRDVDPTEDDDDYSGDWY</sequence>
<dbReference type="OrthoDB" id="3912356at2759"/>
<dbReference type="CDD" id="cd09917">
    <property type="entry name" value="F-box_SF"/>
    <property type="match status" value="1"/>
</dbReference>